<feature type="transmembrane region" description="Helical" evidence="1">
    <location>
        <begin position="12"/>
        <end position="36"/>
    </location>
</feature>
<comment type="caution">
    <text evidence="3">The sequence shown here is derived from an EMBL/GenBank/DDBJ whole genome shotgun (WGS) entry which is preliminary data.</text>
</comment>
<keyword evidence="1" id="KW-0472">Membrane</keyword>
<name>A0A5S4WTQ8_9BRAD</name>
<dbReference type="RefSeq" id="WP_148750901.1">
    <property type="nucleotide sequence ID" value="NZ_VSSR01000018.1"/>
</dbReference>
<reference evidence="3 4" key="1">
    <citation type="submission" date="2019-08" db="EMBL/GenBank/DDBJ databases">
        <title>Bradyrhizobium hipponensis sp. nov., a rhizobium isolated from a Lupinus angustifolius root nodule in Tunisia.</title>
        <authorList>
            <person name="Off K."/>
            <person name="Rejili M."/>
            <person name="Mars M."/>
            <person name="Brachmann A."/>
            <person name="Marin M."/>
        </authorList>
    </citation>
    <scope>NUCLEOTIDE SEQUENCE [LARGE SCALE GENOMIC DNA]</scope>
    <source>
        <strain evidence="3 4">CTAW11</strain>
    </source>
</reference>
<keyword evidence="1" id="KW-1133">Transmembrane helix</keyword>
<dbReference type="OrthoDB" id="7356451at2"/>
<dbReference type="Pfam" id="PF07811">
    <property type="entry name" value="TadE"/>
    <property type="match status" value="1"/>
</dbReference>
<dbReference type="InterPro" id="IPR012495">
    <property type="entry name" value="TadE-like_dom"/>
</dbReference>
<evidence type="ECO:0000313" key="4">
    <source>
        <dbReference type="Proteomes" id="UP000324853"/>
    </source>
</evidence>
<keyword evidence="1" id="KW-0812">Transmembrane</keyword>
<proteinExistence type="predicted"/>
<dbReference type="AlphaFoldDB" id="A0A5S4WTQ8"/>
<keyword evidence="4" id="KW-1185">Reference proteome</keyword>
<protein>
    <submittedName>
        <fullName evidence="3">Pilus assembly protein</fullName>
    </submittedName>
</protein>
<sequence>MRFMRNESGASAVEFAMLLPVFLTIIFGIVVFGSYLTMVHGVQQLAAEAARTSIAGLNDSECNSLATSYVTTNLGSYPLLDATKVSVTAAPSGADANIYIVTVQYDASSDFIFALPFTPRLPFPITRSAVIPYGGF</sequence>
<dbReference type="Proteomes" id="UP000324853">
    <property type="component" value="Unassembled WGS sequence"/>
</dbReference>
<accession>A0A5S4WTQ8</accession>
<dbReference type="EMBL" id="VSSR01000018">
    <property type="protein sequence ID" value="TYL85414.1"/>
    <property type="molecule type" value="Genomic_DNA"/>
</dbReference>
<feature type="domain" description="TadE-like" evidence="2">
    <location>
        <begin position="9"/>
        <end position="51"/>
    </location>
</feature>
<gene>
    <name evidence="3" type="ORF">FXB38_11120</name>
</gene>
<organism evidence="3 4">
    <name type="scientific">Bradyrhizobium cytisi</name>
    <dbReference type="NCBI Taxonomy" id="515489"/>
    <lineage>
        <taxon>Bacteria</taxon>
        <taxon>Pseudomonadati</taxon>
        <taxon>Pseudomonadota</taxon>
        <taxon>Alphaproteobacteria</taxon>
        <taxon>Hyphomicrobiales</taxon>
        <taxon>Nitrobacteraceae</taxon>
        <taxon>Bradyrhizobium</taxon>
    </lineage>
</organism>
<evidence type="ECO:0000256" key="1">
    <source>
        <dbReference type="SAM" id="Phobius"/>
    </source>
</evidence>
<evidence type="ECO:0000313" key="3">
    <source>
        <dbReference type="EMBL" id="TYL85414.1"/>
    </source>
</evidence>
<evidence type="ECO:0000259" key="2">
    <source>
        <dbReference type="Pfam" id="PF07811"/>
    </source>
</evidence>